<comment type="caution">
    <text evidence="7">The sequence shown here is derived from an EMBL/GenBank/DDBJ whole genome shotgun (WGS) entry which is preliminary data.</text>
</comment>
<dbReference type="GO" id="GO:0000278">
    <property type="term" value="P:mitotic cell cycle"/>
    <property type="evidence" value="ECO:0007669"/>
    <property type="project" value="InterPro"/>
</dbReference>
<keyword evidence="4" id="KW-0539">Nucleus</keyword>
<reference evidence="7" key="1">
    <citation type="submission" date="2020-05" db="EMBL/GenBank/DDBJ databases">
        <title>WGS assembly of Panicum virgatum.</title>
        <authorList>
            <person name="Lovell J.T."/>
            <person name="Jenkins J."/>
            <person name="Shu S."/>
            <person name="Juenger T.E."/>
            <person name="Schmutz J."/>
        </authorList>
    </citation>
    <scope>NUCLEOTIDE SEQUENCE</scope>
    <source>
        <strain evidence="7">AP13</strain>
    </source>
</reference>
<dbReference type="InterPro" id="IPR038214">
    <property type="entry name" value="WPP_sf"/>
</dbReference>
<dbReference type="Proteomes" id="UP000823388">
    <property type="component" value="Chromosome 9K"/>
</dbReference>
<organism evidence="7 8">
    <name type="scientific">Panicum virgatum</name>
    <name type="common">Blackwell switchgrass</name>
    <dbReference type="NCBI Taxonomy" id="38727"/>
    <lineage>
        <taxon>Eukaryota</taxon>
        <taxon>Viridiplantae</taxon>
        <taxon>Streptophyta</taxon>
        <taxon>Embryophyta</taxon>
        <taxon>Tracheophyta</taxon>
        <taxon>Spermatophyta</taxon>
        <taxon>Magnoliopsida</taxon>
        <taxon>Liliopsida</taxon>
        <taxon>Poales</taxon>
        <taxon>Poaceae</taxon>
        <taxon>PACMAD clade</taxon>
        <taxon>Panicoideae</taxon>
        <taxon>Panicodae</taxon>
        <taxon>Paniceae</taxon>
        <taxon>Panicinae</taxon>
        <taxon>Panicum</taxon>
        <taxon>Panicum sect. Hiantes</taxon>
    </lineage>
</organism>
<dbReference type="Gene3D" id="1.10.246.200">
    <property type="entry name" value="WPP domain"/>
    <property type="match status" value="1"/>
</dbReference>
<dbReference type="InterPro" id="IPR025265">
    <property type="entry name" value="WPP_dom"/>
</dbReference>
<evidence type="ECO:0000256" key="3">
    <source>
        <dbReference type="ARBA" id="ARBA00022490"/>
    </source>
</evidence>
<evidence type="ECO:0000256" key="4">
    <source>
        <dbReference type="ARBA" id="ARBA00023242"/>
    </source>
</evidence>
<protein>
    <recommendedName>
        <fullName evidence="6">WPP domain-containing protein</fullName>
    </recommendedName>
</protein>
<dbReference type="AlphaFoldDB" id="A0A8T0NI96"/>
<dbReference type="GO" id="GO:0005634">
    <property type="term" value="C:nucleus"/>
    <property type="evidence" value="ECO:0007669"/>
    <property type="project" value="UniProtKB-SubCell"/>
</dbReference>
<feature type="compositionally biased region" description="Low complexity" evidence="5">
    <location>
        <begin position="314"/>
        <end position="327"/>
    </location>
</feature>
<comment type="subcellular location">
    <subcellularLocation>
        <location evidence="2">Cytoplasm</location>
    </subcellularLocation>
    <subcellularLocation>
        <location evidence="1">Nucleus</location>
    </subcellularLocation>
</comment>
<evidence type="ECO:0000256" key="5">
    <source>
        <dbReference type="SAM" id="MobiDB-lite"/>
    </source>
</evidence>
<evidence type="ECO:0000313" key="8">
    <source>
        <dbReference type="Proteomes" id="UP000823388"/>
    </source>
</evidence>
<evidence type="ECO:0000313" key="7">
    <source>
        <dbReference type="EMBL" id="KAG2548445.1"/>
    </source>
</evidence>
<accession>A0A8T0NI96</accession>
<evidence type="ECO:0000256" key="2">
    <source>
        <dbReference type="ARBA" id="ARBA00004496"/>
    </source>
</evidence>
<proteinExistence type="predicted"/>
<dbReference type="EMBL" id="CM029053">
    <property type="protein sequence ID" value="KAG2548445.1"/>
    <property type="molecule type" value="Genomic_DNA"/>
</dbReference>
<feature type="domain" description="WPP" evidence="6">
    <location>
        <begin position="203"/>
        <end position="297"/>
    </location>
</feature>
<dbReference type="PANTHER" id="PTHR34362">
    <property type="entry name" value="WPP DOMAIN-CONTAINING PROTEIN 1-RELATED"/>
    <property type="match status" value="1"/>
</dbReference>
<evidence type="ECO:0000256" key="1">
    <source>
        <dbReference type="ARBA" id="ARBA00004123"/>
    </source>
</evidence>
<sequence>MSAAAPARSICAEIRACAGAAGVPSRGLVGGAVAGSRGGGGRRRSLGNSGYRGACPSDLEEMVAAAAVHPTAWARGRDSAPGRGRTGGGWWPDAAQARRQLRGACAAVLMKSALFRTPPPPSPHSPSHGRARWVRPWWPARAAPRGEVTIERRTTTTSSPSDRRNRTVVEEIRRFQSLRPRPGRVLRCTPMPSEVKAQLDKALGIWPLPQSTRDEMVDTVAKWMAGLLPIGQLDGVIPEPEASRADAAVDAEAFAAASAYAADKDLATDAERFEVFQTYVKELWTRAKRYIESRPQAAGTSRAGLAAPPPPAAFAPAPSSSQGPSSHWSYLVGVCSAASSSSRGVGQ</sequence>
<keyword evidence="3" id="KW-0963">Cytoplasm</keyword>
<dbReference type="GO" id="GO:0005737">
    <property type="term" value="C:cytoplasm"/>
    <property type="evidence" value="ECO:0007669"/>
    <property type="project" value="UniProtKB-SubCell"/>
</dbReference>
<evidence type="ECO:0000259" key="6">
    <source>
        <dbReference type="Pfam" id="PF13943"/>
    </source>
</evidence>
<feature type="region of interest" description="Disordered" evidence="5">
    <location>
        <begin position="298"/>
        <end position="327"/>
    </location>
</feature>
<gene>
    <name evidence="7" type="ORF">PVAP13_9KG187395</name>
</gene>
<dbReference type="InterPro" id="IPR044692">
    <property type="entry name" value="WPP1/2/3"/>
</dbReference>
<dbReference type="Pfam" id="PF13943">
    <property type="entry name" value="WPP"/>
    <property type="match status" value="1"/>
</dbReference>
<name>A0A8T0NI96_PANVG</name>
<keyword evidence="8" id="KW-1185">Reference proteome</keyword>
<dbReference type="PANTHER" id="PTHR34362:SF1">
    <property type="entry name" value="WPP DOMAIN-CONTAINING PROTEIN 1-RELATED"/>
    <property type="match status" value="1"/>
</dbReference>
<dbReference type="GO" id="GO:0048527">
    <property type="term" value="P:lateral root development"/>
    <property type="evidence" value="ECO:0007669"/>
    <property type="project" value="InterPro"/>
</dbReference>